<gene>
    <name evidence="1" type="ORF">ARMSODRAFT_902528</name>
</gene>
<dbReference type="Proteomes" id="UP000218334">
    <property type="component" value="Unassembled WGS sequence"/>
</dbReference>
<dbReference type="STRING" id="1076256.A0A2H3C763"/>
<reference evidence="2" key="1">
    <citation type="journal article" date="2017" name="Nat. Ecol. Evol.">
        <title>Genome expansion and lineage-specific genetic innovations in the forest pathogenic fungi Armillaria.</title>
        <authorList>
            <person name="Sipos G."/>
            <person name="Prasanna A.N."/>
            <person name="Walter M.C."/>
            <person name="O'Connor E."/>
            <person name="Balint B."/>
            <person name="Krizsan K."/>
            <person name="Kiss B."/>
            <person name="Hess J."/>
            <person name="Varga T."/>
            <person name="Slot J."/>
            <person name="Riley R."/>
            <person name="Boka B."/>
            <person name="Rigling D."/>
            <person name="Barry K."/>
            <person name="Lee J."/>
            <person name="Mihaltcheva S."/>
            <person name="LaButti K."/>
            <person name="Lipzen A."/>
            <person name="Waldron R."/>
            <person name="Moloney N.M."/>
            <person name="Sperisen C."/>
            <person name="Kredics L."/>
            <person name="Vagvoelgyi C."/>
            <person name="Patrignani A."/>
            <person name="Fitzpatrick D."/>
            <person name="Nagy I."/>
            <person name="Doyle S."/>
            <person name="Anderson J.B."/>
            <person name="Grigoriev I.V."/>
            <person name="Gueldener U."/>
            <person name="Muensterkoetter M."/>
            <person name="Nagy L.G."/>
        </authorList>
    </citation>
    <scope>NUCLEOTIDE SEQUENCE [LARGE SCALE GENOMIC DNA]</scope>
    <source>
        <strain evidence="2">28-4</strain>
    </source>
</reference>
<sequence length="350" mass="39704">MSHSCRVLVSLNSSSTCSLVKAVSCSPAYIRSTLFFEASPTMKDKSDENMQPGSHDPTHRFVSYRLGVWRLIVLTADSFDVLRNIRDVVNAIPLFFRMTSEIYALDPLLTTLYVVAQFSGLSSLLQTESTLMLYLSSKMLKSIEAGITQGFTNCESTLTITIAQLIWIVAAGSLTWYSNHFYPNFRRRVAVHYKIIRMKVELEKYPFLDSTFTGSEGNDEIHGAWDSFSAIVSFLSQITSMCIQLVLIAQTAREFGHPSFAAICIMKPLYDSLSQHHLWGYEYFYHAENRDFKRMHALWSLTAQKYRSEVLAGGLSNYIVGGCVWPCIQNQCLIPDGRNYRICKFLGACW</sequence>
<evidence type="ECO:0000313" key="2">
    <source>
        <dbReference type="Proteomes" id="UP000218334"/>
    </source>
</evidence>
<accession>A0A2H3C763</accession>
<proteinExistence type="predicted"/>
<organism evidence="1 2">
    <name type="scientific">Armillaria solidipes</name>
    <dbReference type="NCBI Taxonomy" id="1076256"/>
    <lineage>
        <taxon>Eukaryota</taxon>
        <taxon>Fungi</taxon>
        <taxon>Dikarya</taxon>
        <taxon>Basidiomycota</taxon>
        <taxon>Agaricomycotina</taxon>
        <taxon>Agaricomycetes</taxon>
        <taxon>Agaricomycetidae</taxon>
        <taxon>Agaricales</taxon>
        <taxon>Marasmiineae</taxon>
        <taxon>Physalacriaceae</taxon>
        <taxon>Armillaria</taxon>
    </lineage>
</organism>
<name>A0A2H3C763_9AGAR</name>
<dbReference type="EMBL" id="KZ293415">
    <property type="protein sequence ID" value="PBK78909.1"/>
    <property type="molecule type" value="Genomic_DNA"/>
</dbReference>
<dbReference type="AlphaFoldDB" id="A0A2H3C763"/>
<evidence type="ECO:0000313" key="1">
    <source>
        <dbReference type="EMBL" id="PBK78909.1"/>
    </source>
</evidence>
<keyword evidence="2" id="KW-1185">Reference proteome</keyword>
<protein>
    <submittedName>
        <fullName evidence="1">Uncharacterized protein</fullName>
    </submittedName>
</protein>